<dbReference type="Pfam" id="PF08327">
    <property type="entry name" value="AHSA1"/>
    <property type="match status" value="1"/>
</dbReference>
<dbReference type="RefSeq" id="WP_173155285.1">
    <property type="nucleotide sequence ID" value="NZ_AP022871.1"/>
</dbReference>
<name>A0A6F8YDR9_9ACTN</name>
<dbReference type="InterPro" id="IPR023393">
    <property type="entry name" value="START-like_dom_sf"/>
</dbReference>
<evidence type="ECO:0000259" key="2">
    <source>
        <dbReference type="Pfam" id="PF08327"/>
    </source>
</evidence>
<reference evidence="3 4" key="2">
    <citation type="submission" date="2020-03" db="EMBL/GenBank/DDBJ databases">
        <authorList>
            <person name="Ichikawa N."/>
            <person name="Kimura A."/>
            <person name="Kitahashi Y."/>
            <person name="Uohara A."/>
        </authorList>
    </citation>
    <scope>NUCLEOTIDE SEQUENCE [LARGE SCALE GENOMIC DNA]</scope>
    <source>
        <strain evidence="3 4">NBRC 105367</strain>
    </source>
</reference>
<proteinExistence type="inferred from homology"/>
<dbReference type="Proteomes" id="UP000503011">
    <property type="component" value="Chromosome"/>
</dbReference>
<evidence type="ECO:0000256" key="1">
    <source>
        <dbReference type="ARBA" id="ARBA00006817"/>
    </source>
</evidence>
<sequence>MVRHDTFTIGRHLDVPPGRVFTAFADTAIRRRWFRLPGSAASYQHDFRVGGGETAHSTFTGLDAEPERLEYRSRYIDIAHAHRIVYGYEAVVDDELRWTSLVTVRLDAETGGTRLEWTEQVTFLRYTGDGSSDLAHLRGGSLLRLNGLDAALRSDTSVDNQRDTARTRAGRVGHQVAEWVAEHDDGSGPIRASA</sequence>
<feature type="domain" description="Activator of Hsp90 ATPase homologue 1/2-like C-terminal" evidence="2">
    <location>
        <begin position="14"/>
        <end position="119"/>
    </location>
</feature>
<dbReference type="InterPro" id="IPR013538">
    <property type="entry name" value="ASHA1/2-like_C"/>
</dbReference>
<dbReference type="AlphaFoldDB" id="A0A6F8YDR9"/>
<gene>
    <name evidence="3" type="ORF">Psuf_015200</name>
</gene>
<reference evidence="3 4" key="1">
    <citation type="submission" date="2020-03" db="EMBL/GenBank/DDBJ databases">
        <title>Whole genome shotgun sequence of Phytohabitans suffuscus NBRC 105367.</title>
        <authorList>
            <person name="Komaki H."/>
            <person name="Tamura T."/>
        </authorList>
    </citation>
    <scope>NUCLEOTIDE SEQUENCE [LARGE SCALE GENOMIC DNA]</scope>
    <source>
        <strain evidence="3 4">NBRC 105367</strain>
    </source>
</reference>
<keyword evidence="4" id="KW-1185">Reference proteome</keyword>
<organism evidence="3 4">
    <name type="scientific">Phytohabitans suffuscus</name>
    <dbReference type="NCBI Taxonomy" id="624315"/>
    <lineage>
        <taxon>Bacteria</taxon>
        <taxon>Bacillati</taxon>
        <taxon>Actinomycetota</taxon>
        <taxon>Actinomycetes</taxon>
        <taxon>Micromonosporales</taxon>
        <taxon>Micromonosporaceae</taxon>
    </lineage>
</organism>
<accession>A0A6F8YDR9</accession>
<evidence type="ECO:0000313" key="4">
    <source>
        <dbReference type="Proteomes" id="UP000503011"/>
    </source>
</evidence>
<evidence type="ECO:0000313" key="3">
    <source>
        <dbReference type="EMBL" id="BCB84207.1"/>
    </source>
</evidence>
<comment type="similarity">
    <text evidence="1">Belongs to the AHA1 family.</text>
</comment>
<dbReference type="SUPFAM" id="SSF55961">
    <property type="entry name" value="Bet v1-like"/>
    <property type="match status" value="1"/>
</dbReference>
<dbReference type="Gene3D" id="3.30.530.20">
    <property type="match status" value="1"/>
</dbReference>
<dbReference type="KEGG" id="psuu:Psuf_015200"/>
<protein>
    <recommendedName>
        <fullName evidence="2">Activator of Hsp90 ATPase homologue 1/2-like C-terminal domain-containing protein</fullName>
    </recommendedName>
</protein>
<dbReference type="EMBL" id="AP022871">
    <property type="protein sequence ID" value="BCB84207.1"/>
    <property type="molecule type" value="Genomic_DNA"/>
</dbReference>